<feature type="region of interest" description="Disordered" evidence="1">
    <location>
        <begin position="172"/>
        <end position="193"/>
    </location>
</feature>
<protein>
    <submittedName>
        <fullName evidence="2">Uncharacterized protein AlNc14C293G10266</fullName>
    </submittedName>
</protein>
<proteinExistence type="predicted"/>
<dbReference type="HOGENOM" id="CLU_1153446_0_0_1"/>
<accession>F0WVC2</accession>
<organism evidence="2">
    <name type="scientific">Albugo laibachii Nc14</name>
    <dbReference type="NCBI Taxonomy" id="890382"/>
    <lineage>
        <taxon>Eukaryota</taxon>
        <taxon>Sar</taxon>
        <taxon>Stramenopiles</taxon>
        <taxon>Oomycota</taxon>
        <taxon>Peronosporomycetes</taxon>
        <taxon>Albuginales</taxon>
        <taxon>Albuginaceae</taxon>
        <taxon>Albugo</taxon>
    </lineage>
</organism>
<name>F0WVC2_9STRA</name>
<feature type="compositionally biased region" description="Acidic residues" evidence="1">
    <location>
        <begin position="172"/>
        <end position="189"/>
    </location>
</feature>
<reference evidence="2" key="1">
    <citation type="journal article" date="2011" name="PLoS Biol.">
        <title>Gene gain and loss during evolution of obligate parasitism in the white rust pathogen of Arabidopsis thaliana.</title>
        <authorList>
            <person name="Kemen E."/>
            <person name="Gardiner A."/>
            <person name="Schultz-Larsen T."/>
            <person name="Kemen A.C."/>
            <person name="Balmuth A.L."/>
            <person name="Robert-Seilaniantz A."/>
            <person name="Bailey K."/>
            <person name="Holub E."/>
            <person name="Studholme D.J."/>
            <person name="Maclean D."/>
            <person name="Jones J.D."/>
        </authorList>
    </citation>
    <scope>NUCLEOTIDE SEQUENCE</scope>
</reference>
<reference evidence="2" key="2">
    <citation type="submission" date="2011-02" db="EMBL/GenBank/DDBJ databases">
        <authorList>
            <person name="MacLean D."/>
        </authorList>
    </citation>
    <scope>NUCLEOTIDE SEQUENCE</scope>
</reference>
<gene>
    <name evidence="2" type="primary">AlNc14C293G10266</name>
    <name evidence="2" type="ORF">ALNC14_115050</name>
</gene>
<evidence type="ECO:0000256" key="1">
    <source>
        <dbReference type="SAM" id="MobiDB-lite"/>
    </source>
</evidence>
<dbReference type="EMBL" id="FR824338">
    <property type="protein sequence ID" value="CCA25361.1"/>
    <property type="molecule type" value="Genomic_DNA"/>
</dbReference>
<evidence type="ECO:0000313" key="2">
    <source>
        <dbReference type="EMBL" id="CCA25361.1"/>
    </source>
</evidence>
<dbReference type="AlphaFoldDB" id="F0WVC2"/>
<sequence>MAVREDTPVACTWPEHDPEQWKDNQYENVDQRKRVLSKSTSLPVDISVLPDENHHRSVSFTSAEIIEFEPTFHTATVSSCGVTIGLSHKVRRRACYHIDSWEDQRVENRIGRQEYMERGYMDPQERINILQNCGLTIGVIDTISADDDWISEDVDCMYQQELAEIPLLEDDEENYSSDDEEVAEPDESDDSFHFDSARAKSLTEPSDRFIDSSCRDCGVRYVNSCYSLYNRTYESDLLVAL</sequence>